<name>A0A9J6BNW1_POLVA</name>
<evidence type="ECO:0000313" key="2">
    <source>
        <dbReference type="EMBL" id="KAG5671561.1"/>
    </source>
</evidence>
<evidence type="ECO:0000256" key="1">
    <source>
        <dbReference type="SAM" id="SignalP"/>
    </source>
</evidence>
<proteinExistence type="predicted"/>
<keyword evidence="1" id="KW-0732">Signal</keyword>
<gene>
    <name evidence="2" type="ORF">PVAND_001754</name>
</gene>
<feature type="chain" id="PRO_5039888818" evidence="1">
    <location>
        <begin position="27"/>
        <end position="119"/>
    </location>
</feature>
<sequence>MKIYLFIFVPLGILLLTLLVINLCSCWKNKRRNINGNDRPHNYGEDNQYSITVNRLSSVNSVYNHSIRSGRTLFFYETSRIINNALSSNDPPNYEDLTPPPSYNESVLKDLHEHFLSIE</sequence>
<comment type="caution">
    <text evidence="2">The sequence shown here is derived from an EMBL/GenBank/DDBJ whole genome shotgun (WGS) entry which is preliminary data.</text>
</comment>
<accession>A0A9J6BNW1</accession>
<dbReference type="Proteomes" id="UP001107558">
    <property type="component" value="Chromosome 3"/>
</dbReference>
<dbReference type="EMBL" id="JADBJN010000003">
    <property type="protein sequence ID" value="KAG5671561.1"/>
    <property type="molecule type" value="Genomic_DNA"/>
</dbReference>
<protein>
    <submittedName>
        <fullName evidence="2">Uncharacterized protein</fullName>
    </submittedName>
</protein>
<evidence type="ECO:0000313" key="3">
    <source>
        <dbReference type="Proteomes" id="UP001107558"/>
    </source>
</evidence>
<feature type="signal peptide" evidence="1">
    <location>
        <begin position="1"/>
        <end position="26"/>
    </location>
</feature>
<dbReference type="AlphaFoldDB" id="A0A9J6BNW1"/>
<reference evidence="2" key="1">
    <citation type="submission" date="2021-03" db="EMBL/GenBank/DDBJ databases">
        <title>Chromosome level genome of the anhydrobiotic midge Polypedilum vanderplanki.</title>
        <authorList>
            <person name="Yoshida Y."/>
            <person name="Kikawada T."/>
            <person name="Gusev O."/>
        </authorList>
    </citation>
    <scope>NUCLEOTIDE SEQUENCE</scope>
    <source>
        <strain evidence="2">NIAS01</strain>
        <tissue evidence="2">Whole body or cell culture</tissue>
    </source>
</reference>
<keyword evidence="3" id="KW-1185">Reference proteome</keyword>
<organism evidence="2 3">
    <name type="scientific">Polypedilum vanderplanki</name>
    <name type="common">Sleeping chironomid midge</name>
    <dbReference type="NCBI Taxonomy" id="319348"/>
    <lineage>
        <taxon>Eukaryota</taxon>
        <taxon>Metazoa</taxon>
        <taxon>Ecdysozoa</taxon>
        <taxon>Arthropoda</taxon>
        <taxon>Hexapoda</taxon>
        <taxon>Insecta</taxon>
        <taxon>Pterygota</taxon>
        <taxon>Neoptera</taxon>
        <taxon>Endopterygota</taxon>
        <taxon>Diptera</taxon>
        <taxon>Nematocera</taxon>
        <taxon>Chironomoidea</taxon>
        <taxon>Chironomidae</taxon>
        <taxon>Chironominae</taxon>
        <taxon>Polypedilum</taxon>
        <taxon>Polypedilum</taxon>
    </lineage>
</organism>